<evidence type="ECO:0000313" key="1">
    <source>
        <dbReference type="EMBL" id="DAF96135.1"/>
    </source>
</evidence>
<sequence length="59" mass="7048">MEKIGLITVKTYGIKQSRQFLVGQNQVRERCRTLCLMRDMHFLHYLKHRCLIIGVEKTL</sequence>
<proteinExistence type="predicted"/>
<organism evidence="1">
    <name type="scientific">Podoviridae sp. ctG4L18</name>
    <dbReference type="NCBI Taxonomy" id="2825234"/>
    <lineage>
        <taxon>Viruses</taxon>
        <taxon>Duplodnaviria</taxon>
        <taxon>Heunggongvirae</taxon>
        <taxon>Uroviricota</taxon>
        <taxon>Caudoviricetes</taxon>
    </lineage>
</organism>
<protein>
    <submittedName>
        <fullName evidence="1">Uncharacterized protein</fullName>
    </submittedName>
</protein>
<dbReference type="EMBL" id="BK016114">
    <property type="protein sequence ID" value="DAF96135.1"/>
    <property type="molecule type" value="Genomic_DNA"/>
</dbReference>
<accession>A0A8S5UNU0</accession>
<reference evidence="1" key="1">
    <citation type="journal article" date="2021" name="Proc. Natl. Acad. Sci. U.S.A.">
        <title>A Catalog of Tens of Thousands of Viruses from Human Metagenomes Reveals Hidden Associations with Chronic Diseases.</title>
        <authorList>
            <person name="Tisza M.J."/>
            <person name="Buck C.B."/>
        </authorList>
    </citation>
    <scope>NUCLEOTIDE SEQUENCE</scope>
    <source>
        <strain evidence="1">CtG4L18</strain>
    </source>
</reference>
<name>A0A8S5UNU0_9CAUD</name>